<dbReference type="RefSeq" id="WP_344585045.1">
    <property type="nucleotide sequence ID" value="NZ_BAAARK010000071.1"/>
</dbReference>
<dbReference type="Proteomes" id="UP001500994">
    <property type="component" value="Unassembled WGS sequence"/>
</dbReference>
<dbReference type="Pfam" id="PF13560">
    <property type="entry name" value="HTH_31"/>
    <property type="match status" value="1"/>
</dbReference>
<evidence type="ECO:0000313" key="3">
    <source>
        <dbReference type="Proteomes" id="UP001500994"/>
    </source>
</evidence>
<dbReference type="CDD" id="cd00093">
    <property type="entry name" value="HTH_XRE"/>
    <property type="match status" value="1"/>
</dbReference>
<dbReference type="InterPro" id="IPR010982">
    <property type="entry name" value="Lambda_DNA-bd_dom_sf"/>
</dbReference>
<sequence>MREDDNTASDSGLDDDVPLTRRVLARQQVRLRKFRGLTQEELAERAKYSVTQVRGIEKGRRKATSSYVEAIDAALQADGMFIAVAQDLIDESKFPEWFEEYAQTEKTARRLYSYSTHAIDGLLQTKEHAHAVTSTYVPTLDDERVEELVTARLERQALLTRKPQPTLGFVLEQVVLERPIGGREVHRRQLEHLVRCAEMRNVSIQVIETAVVTHVGLDGPMTLLETPEGQTLGYVEVQGVSEIIAAPVWVGDLEQRYGIIRSQALSPERSLDFIKELVGAL</sequence>
<dbReference type="SUPFAM" id="SSF47413">
    <property type="entry name" value="lambda repressor-like DNA-binding domains"/>
    <property type="match status" value="1"/>
</dbReference>
<dbReference type="InterPro" id="IPR043917">
    <property type="entry name" value="DUF5753"/>
</dbReference>
<organism evidence="2 3">
    <name type="scientific">Streptomyces lunalinharesii</name>
    <dbReference type="NCBI Taxonomy" id="333384"/>
    <lineage>
        <taxon>Bacteria</taxon>
        <taxon>Bacillati</taxon>
        <taxon>Actinomycetota</taxon>
        <taxon>Actinomycetes</taxon>
        <taxon>Kitasatosporales</taxon>
        <taxon>Streptomycetaceae</taxon>
        <taxon>Streptomyces</taxon>
    </lineage>
</organism>
<protein>
    <submittedName>
        <fullName evidence="2">Helix-turn-helix transcriptional regulator</fullName>
    </submittedName>
</protein>
<dbReference type="SMART" id="SM00530">
    <property type="entry name" value="HTH_XRE"/>
    <property type="match status" value="1"/>
</dbReference>
<dbReference type="Pfam" id="PF19054">
    <property type="entry name" value="DUF5753"/>
    <property type="match status" value="1"/>
</dbReference>
<proteinExistence type="predicted"/>
<dbReference type="Gene3D" id="1.10.260.40">
    <property type="entry name" value="lambda repressor-like DNA-binding domains"/>
    <property type="match status" value="1"/>
</dbReference>
<keyword evidence="3" id="KW-1185">Reference proteome</keyword>
<evidence type="ECO:0000313" key="2">
    <source>
        <dbReference type="EMBL" id="GAA2694106.1"/>
    </source>
</evidence>
<feature type="domain" description="HTH cro/C1-type" evidence="1">
    <location>
        <begin position="30"/>
        <end position="82"/>
    </location>
</feature>
<evidence type="ECO:0000259" key="1">
    <source>
        <dbReference type="PROSITE" id="PS50943"/>
    </source>
</evidence>
<name>A0ABN3T6Z4_9ACTN</name>
<gene>
    <name evidence="2" type="ORF">GCM10009864_81110</name>
</gene>
<accession>A0ABN3T6Z4</accession>
<dbReference type="InterPro" id="IPR001387">
    <property type="entry name" value="Cro/C1-type_HTH"/>
</dbReference>
<reference evidence="2 3" key="1">
    <citation type="journal article" date="2019" name="Int. J. Syst. Evol. Microbiol.">
        <title>The Global Catalogue of Microorganisms (GCM) 10K type strain sequencing project: providing services to taxonomists for standard genome sequencing and annotation.</title>
        <authorList>
            <consortium name="The Broad Institute Genomics Platform"/>
            <consortium name="The Broad Institute Genome Sequencing Center for Infectious Disease"/>
            <person name="Wu L."/>
            <person name="Ma J."/>
        </authorList>
    </citation>
    <scope>NUCLEOTIDE SEQUENCE [LARGE SCALE GENOMIC DNA]</scope>
    <source>
        <strain evidence="2 3">JCM 16374</strain>
    </source>
</reference>
<dbReference type="PROSITE" id="PS50943">
    <property type="entry name" value="HTH_CROC1"/>
    <property type="match status" value="1"/>
</dbReference>
<dbReference type="EMBL" id="BAAARK010000071">
    <property type="protein sequence ID" value="GAA2694106.1"/>
    <property type="molecule type" value="Genomic_DNA"/>
</dbReference>
<comment type="caution">
    <text evidence="2">The sequence shown here is derived from an EMBL/GenBank/DDBJ whole genome shotgun (WGS) entry which is preliminary data.</text>
</comment>